<dbReference type="Proteomes" id="UP000690515">
    <property type="component" value="Unassembled WGS sequence"/>
</dbReference>
<name>A0ABS5Z706_9GAMM</name>
<comment type="caution">
    <text evidence="4">The sequence shown here is derived from an EMBL/GenBank/DDBJ whole genome shotgun (WGS) entry which is preliminary data.</text>
</comment>
<gene>
    <name evidence="4" type="primary">zapB</name>
    <name evidence="4" type="ORF">KCG35_02040</name>
</gene>
<protein>
    <submittedName>
        <fullName evidence="4">Cell division protein ZapB</fullName>
    </submittedName>
</protein>
<evidence type="ECO:0000256" key="2">
    <source>
        <dbReference type="ARBA" id="ARBA00023210"/>
    </source>
</evidence>
<dbReference type="GO" id="GO:0051301">
    <property type="term" value="P:cell division"/>
    <property type="evidence" value="ECO:0007669"/>
    <property type="project" value="UniProtKB-KW"/>
</dbReference>
<feature type="coiled-coil region" evidence="3">
    <location>
        <begin position="20"/>
        <end position="54"/>
    </location>
</feature>
<organism evidence="4 5">
    <name type="scientific">Zooshikella harenae</name>
    <dbReference type="NCBI Taxonomy" id="2827238"/>
    <lineage>
        <taxon>Bacteria</taxon>
        <taxon>Pseudomonadati</taxon>
        <taxon>Pseudomonadota</taxon>
        <taxon>Gammaproteobacteria</taxon>
        <taxon>Oceanospirillales</taxon>
        <taxon>Zooshikellaceae</taxon>
        <taxon>Zooshikella</taxon>
    </lineage>
</organism>
<sequence length="69" mass="7930">MSNDHLAKLEEKVQHVIDTVGIQKMELEELREQKSRLEDENATLREELANWSDRLGSLLGRLEGVAEEV</sequence>
<keyword evidence="1 3" id="KW-0175">Coiled coil</keyword>
<keyword evidence="5" id="KW-1185">Reference proteome</keyword>
<dbReference type="RefSeq" id="WP_215818001.1">
    <property type="nucleotide sequence ID" value="NZ_JAGSOY010000003.1"/>
</dbReference>
<keyword evidence="2" id="KW-0717">Septation</keyword>
<reference evidence="4 5" key="1">
    <citation type="submission" date="2021-04" db="EMBL/GenBank/DDBJ databases">
        <authorList>
            <person name="Pira H."/>
            <person name="Risdian C."/>
            <person name="Wink J."/>
        </authorList>
    </citation>
    <scope>NUCLEOTIDE SEQUENCE [LARGE SCALE GENOMIC DNA]</scope>
    <source>
        <strain evidence="4 5">WH53</strain>
    </source>
</reference>
<evidence type="ECO:0000256" key="3">
    <source>
        <dbReference type="SAM" id="Coils"/>
    </source>
</evidence>
<keyword evidence="4" id="KW-0132">Cell division</keyword>
<dbReference type="InterPro" id="IPR009252">
    <property type="entry name" value="Cell_div_ZapB"/>
</dbReference>
<evidence type="ECO:0000313" key="5">
    <source>
        <dbReference type="Proteomes" id="UP000690515"/>
    </source>
</evidence>
<accession>A0ABS5Z706</accession>
<evidence type="ECO:0000313" key="4">
    <source>
        <dbReference type="EMBL" id="MBU2709835.1"/>
    </source>
</evidence>
<dbReference type="EMBL" id="JAGSOY010000003">
    <property type="protein sequence ID" value="MBU2709835.1"/>
    <property type="molecule type" value="Genomic_DNA"/>
</dbReference>
<dbReference type="Gene3D" id="1.20.5.340">
    <property type="match status" value="1"/>
</dbReference>
<evidence type="ECO:0000256" key="1">
    <source>
        <dbReference type="ARBA" id="ARBA00023054"/>
    </source>
</evidence>
<dbReference type="Pfam" id="PF06005">
    <property type="entry name" value="ZapB"/>
    <property type="match status" value="1"/>
</dbReference>
<proteinExistence type="predicted"/>
<keyword evidence="2" id="KW-0131">Cell cycle</keyword>